<proteinExistence type="predicted"/>
<dbReference type="AlphaFoldDB" id="A0A0B7IVK5"/>
<dbReference type="KEGG" id="mbac:BN1209_1308"/>
<comment type="pathway">
    <text evidence="2">Glycan metabolism; lacto-N-neotetraose biosynthesis.</text>
</comment>
<keyword evidence="3" id="KW-0448">Lipopolysaccharide biosynthesis</keyword>
<dbReference type="STRING" id="1581680.BN1209_1308"/>
<gene>
    <name evidence="5" type="ORF">BN1209_1308</name>
</gene>
<evidence type="ECO:0000259" key="4">
    <source>
        <dbReference type="Pfam" id="PF01755"/>
    </source>
</evidence>
<protein>
    <submittedName>
        <fullName evidence="5">3-deoxy-D-manno-octulosonic-acid transferase</fullName>
    </submittedName>
</protein>
<keyword evidence="5" id="KW-0808">Transferase</keyword>
<dbReference type="GO" id="GO:0016740">
    <property type="term" value="F:transferase activity"/>
    <property type="evidence" value="ECO:0007669"/>
    <property type="project" value="UniProtKB-KW"/>
</dbReference>
<dbReference type="HOGENOM" id="CLU_097092_0_0_4"/>
<dbReference type="RefSeq" id="WP_045751456.1">
    <property type="nucleotide sequence ID" value="NZ_LN794158.1"/>
</dbReference>
<keyword evidence="6" id="KW-1185">Reference proteome</keyword>
<sequence>MIKRKAIDVSAGALVDKVYVLSVKTFTERIAHIQREMKKHNIQFEFIFSHDIPEIDLDSLKTFESNKLSMAQISLVLKHIQAWKDALKSNYKKILIFEDDALLSKTFNQQFKLVIEEASRLDPGYLIFLGGADVKIPMAELAVDNLLLERPIATTEGYITDIDACKKRLQWLEQNKISLPADHLIKLIDQTSAVKSFWARPALVEQGSVTGMFKSHLDLNRQKHSWLFNMLRYKWNKHRRVVRRWIAIIKFKLNIL</sequence>
<dbReference type="UniPathway" id="UPA00820"/>
<dbReference type="Pfam" id="PF01755">
    <property type="entry name" value="Glyco_transf_25"/>
    <property type="match status" value="1"/>
</dbReference>
<dbReference type="OrthoDB" id="259382at2"/>
<evidence type="ECO:0000256" key="2">
    <source>
        <dbReference type="ARBA" id="ARBA00005222"/>
    </source>
</evidence>
<dbReference type="GO" id="GO:0009103">
    <property type="term" value="P:lipopolysaccharide biosynthetic process"/>
    <property type="evidence" value="ECO:0007669"/>
    <property type="project" value="UniProtKB-KW"/>
</dbReference>
<name>A0A0B7IVK5_9PROT</name>
<reference evidence="6" key="1">
    <citation type="submission" date="2014-12" db="EMBL/GenBank/DDBJ databases">
        <authorList>
            <person name="Salcher M.M."/>
        </authorList>
    </citation>
    <scope>NUCLEOTIDE SEQUENCE [LARGE SCALE GENOMIC DNA]</scope>
    <source>
        <strain evidence="6">MMS-10A-171</strain>
    </source>
</reference>
<feature type="domain" description="Glycosyl transferase family 25" evidence="4">
    <location>
        <begin position="17"/>
        <end position="119"/>
    </location>
</feature>
<dbReference type="Proteomes" id="UP000056322">
    <property type="component" value="Chromosome 1"/>
</dbReference>
<evidence type="ECO:0000313" key="6">
    <source>
        <dbReference type="Proteomes" id="UP000056322"/>
    </source>
</evidence>
<accession>A0A0B7IVK5</accession>
<dbReference type="InterPro" id="IPR002654">
    <property type="entry name" value="Glyco_trans_25"/>
</dbReference>
<dbReference type="EMBL" id="LN794158">
    <property type="protein sequence ID" value="CEN56346.1"/>
    <property type="molecule type" value="Genomic_DNA"/>
</dbReference>
<evidence type="ECO:0000256" key="3">
    <source>
        <dbReference type="ARBA" id="ARBA00022985"/>
    </source>
</evidence>
<evidence type="ECO:0000313" key="5">
    <source>
        <dbReference type="EMBL" id="CEN56346.1"/>
    </source>
</evidence>
<evidence type="ECO:0000256" key="1">
    <source>
        <dbReference type="ARBA" id="ARBA00005068"/>
    </source>
</evidence>
<comment type="pathway">
    <text evidence="1">Bacterial outer membrane biogenesis; lipooligosaccharide biosynthesis.</text>
</comment>
<organism evidence="5 6">
    <name type="scientific">Candidatus Methylopumilus turicensis</name>
    <dbReference type="NCBI Taxonomy" id="1581680"/>
    <lineage>
        <taxon>Bacteria</taxon>
        <taxon>Pseudomonadati</taxon>
        <taxon>Pseudomonadota</taxon>
        <taxon>Betaproteobacteria</taxon>
        <taxon>Nitrosomonadales</taxon>
        <taxon>Methylophilaceae</taxon>
        <taxon>Candidatus Methylopumilus</taxon>
    </lineage>
</organism>
<dbReference type="UniPathway" id="UPA00501"/>